<feature type="domain" description="AB hydrolase-1" evidence="1">
    <location>
        <begin position="7"/>
        <end position="230"/>
    </location>
</feature>
<dbReference type="RefSeq" id="WP_218472379.1">
    <property type="nucleotide sequence ID" value="NZ_BAABJN010000014.1"/>
</dbReference>
<organism evidence="2 3">
    <name type="scientific">Nocardia iowensis</name>
    <dbReference type="NCBI Taxonomy" id="204891"/>
    <lineage>
        <taxon>Bacteria</taxon>
        <taxon>Bacillati</taxon>
        <taxon>Actinomycetota</taxon>
        <taxon>Actinomycetes</taxon>
        <taxon>Mycobacteriales</taxon>
        <taxon>Nocardiaceae</taxon>
        <taxon>Nocardia</taxon>
    </lineage>
</organism>
<keyword evidence="2" id="KW-0378">Hydrolase</keyword>
<reference evidence="2 3" key="1">
    <citation type="submission" date="2021-07" db="EMBL/GenBank/DDBJ databases">
        <title>Whole Genome Sequence of Nocardia Iowensis.</title>
        <authorList>
            <person name="Lamm A."/>
            <person name="Collins-Fairclough A.M."/>
            <person name="Bunk B."/>
            <person name="Sproer C."/>
        </authorList>
    </citation>
    <scope>NUCLEOTIDE SEQUENCE [LARGE SCALE GENOMIC DNA]</scope>
    <source>
        <strain evidence="2 3">NRRL 5646</strain>
    </source>
</reference>
<dbReference type="EMBL" id="CP078145">
    <property type="protein sequence ID" value="QXN91525.1"/>
    <property type="molecule type" value="Genomic_DNA"/>
</dbReference>
<keyword evidence="3" id="KW-1185">Reference proteome</keyword>
<evidence type="ECO:0000313" key="3">
    <source>
        <dbReference type="Proteomes" id="UP000694257"/>
    </source>
</evidence>
<dbReference type="InterPro" id="IPR052897">
    <property type="entry name" value="Sec-Metab_Biosynth_Hydrolase"/>
</dbReference>
<dbReference type="Pfam" id="PF12697">
    <property type="entry name" value="Abhydrolase_6"/>
    <property type="match status" value="1"/>
</dbReference>
<accession>A0ABX8RPG0</accession>
<dbReference type="GO" id="GO:0016787">
    <property type="term" value="F:hydrolase activity"/>
    <property type="evidence" value="ECO:0007669"/>
    <property type="project" value="UniProtKB-KW"/>
</dbReference>
<evidence type="ECO:0000259" key="1">
    <source>
        <dbReference type="Pfam" id="PF12697"/>
    </source>
</evidence>
<dbReference type="PANTHER" id="PTHR37017">
    <property type="entry name" value="AB HYDROLASE-1 DOMAIN-CONTAINING PROTEIN-RELATED"/>
    <property type="match status" value="1"/>
</dbReference>
<proteinExistence type="predicted"/>
<dbReference type="Proteomes" id="UP000694257">
    <property type="component" value="Chromosome"/>
</dbReference>
<dbReference type="PANTHER" id="PTHR37017:SF11">
    <property type="entry name" value="ESTERASE_LIPASE_THIOESTERASE DOMAIN-CONTAINING PROTEIN"/>
    <property type="match status" value="1"/>
</dbReference>
<dbReference type="InterPro" id="IPR000073">
    <property type="entry name" value="AB_hydrolase_1"/>
</dbReference>
<name>A0ABX8RPG0_NOCIO</name>
<protein>
    <submittedName>
        <fullName evidence="2">Alpha/beta hydrolase</fullName>
    </submittedName>
</protein>
<evidence type="ECO:0000313" key="2">
    <source>
        <dbReference type="EMBL" id="QXN91525.1"/>
    </source>
</evidence>
<sequence>MTTTPNVLLVHGAWADGSSWNKVIERLHDKGFGTVVASQLPLRGFADDVAAVTRDLNALTGPTILVGHSYGGAVISQAGSGRADVTGLVFVAAYAPTADQSAFQINQEFGQDLPSGADLVNIGAQDTPDLIIARDRYHADFAADADPRETALLAATQKPTSVLSLAGSGSATPAWETLRHNTWYQISELDAMIHPDLETKMAHQVAPEEHIVSLATGHASMITQPGAIADLIARAAAVQ</sequence>
<gene>
    <name evidence="2" type="ORF">KV110_40560</name>
</gene>